<comment type="caution">
    <text evidence="2">The sequence shown here is derived from an EMBL/GenBank/DDBJ whole genome shotgun (WGS) entry which is preliminary data.</text>
</comment>
<sequence length="416" mass="44084">MSTMSMWQVTIGDGVHDKEHHHYDAIAWQQLLNNLDLTSESDSTSEDGVDAAPKSCPTPTIQLKQSNASAKDVTQWVKLDAHRTSSSRESPLGLPEDECSSEDEHKPPGDRIASGRSMKAVYSSPSTTFTTKSGSGDCAVPTQNSSGATAPCFFVNGARHSIEAPRKTPDWTAALSSSPSPAKRVSTESTRCASVPVDHFPTPAKTVVAGNASRRRSERVRTTKSAKQSKSSMNPPPYPMPGTPATGYAAPASPPSSGVRREVQSPFTLPNASSAYLANTAPAMQRFQASAMPTAQQASIPPLFWSNNGSTANAFSNSPILSLVLMDGEGGLHHASQGQTPSASAPPALPMVHAPGRATAPSGMPQVHYTPSTVQAEPWRPVAAPSTPLLCTRSSGLWGNTKAWVFRDNRWIALSM</sequence>
<evidence type="ECO:0000313" key="3">
    <source>
        <dbReference type="Proteomes" id="UP000674143"/>
    </source>
</evidence>
<dbReference type="AlphaFoldDB" id="A0A836GPT0"/>
<feature type="region of interest" description="Disordered" evidence="1">
    <location>
        <begin position="209"/>
        <end position="262"/>
    </location>
</feature>
<dbReference type="Proteomes" id="UP000674143">
    <property type="component" value="Chromosome 31"/>
</dbReference>
<dbReference type="EMBL" id="JAFHLR010000031">
    <property type="protein sequence ID" value="KAG5471692.1"/>
    <property type="molecule type" value="Genomic_DNA"/>
</dbReference>
<name>A0A836GPT0_9TRYP</name>
<feature type="region of interest" description="Disordered" evidence="1">
    <location>
        <begin position="169"/>
        <end position="188"/>
    </location>
</feature>
<gene>
    <name evidence="2" type="ORF">LSCM4_03244</name>
</gene>
<evidence type="ECO:0000313" key="2">
    <source>
        <dbReference type="EMBL" id="KAG5471692.1"/>
    </source>
</evidence>
<feature type="compositionally biased region" description="Basic residues" evidence="1">
    <location>
        <begin position="213"/>
        <end position="224"/>
    </location>
</feature>
<protein>
    <submittedName>
        <fullName evidence="2">Uncharacterized protein</fullName>
    </submittedName>
</protein>
<dbReference type="RefSeq" id="XP_067060809.1">
    <property type="nucleotide sequence ID" value="XM_067205257.1"/>
</dbReference>
<feature type="compositionally biased region" description="Polar residues" evidence="1">
    <location>
        <begin position="57"/>
        <end position="69"/>
    </location>
</feature>
<feature type="compositionally biased region" description="Polar residues" evidence="1">
    <location>
        <begin position="123"/>
        <end position="134"/>
    </location>
</feature>
<accession>A0A836GPT0</accession>
<evidence type="ECO:0000256" key="1">
    <source>
        <dbReference type="SAM" id="MobiDB-lite"/>
    </source>
</evidence>
<keyword evidence="3" id="KW-1185">Reference proteome</keyword>
<feature type="region of interest" description="Disordered" evidence="1">
    <location>
        <begin position="39"/>
        <end position="138"/>
    </location>
</feature>
<reference evidence="2 3" key="1">
    <citation type="submission" date="2021-02" db="EMBL/GenBank/DDBJ databases">
        <title>Leishmania (Mundinia) orientalis Genome sequencing and assembly.</title>
        <authorList>
            <person name="Almutairi H."/>
            <person name="Gatherer D."/>
        </authorList>
    </citation>
    <scope>NUCLEOTIDE SEQUENCE [LARGE SCALE GENOMIC DNA]</scope>
    <source>
        <strain evidence="2">LSCM4</strain>
    </source>
</reference>
<dbReference type="KEGG" id="loi:92359191"/>
<feature type="region of interest" description="Disordered" evidence="1">
    <location>
        <begin position="332"/>
        <end position="366"/>
    </location>
</feature>
<feature type="compositionally biased region" description="Low complexity" evidence="1">
    <location>
        <begin position="243"/>
        <end position="258"/>
    </location>
</feature>
<proteinExistence type="predicted"/>
<dbReference type="GeneID" id="92359191"/>
<organism evidence="2 3">
    <name type="scientific">Leishmania orientalis</name>
    <dbReference type="NCBI Taxonomy" id="2249476"/>
    <lineage>
        <taxon>Eukaryota</taxon>
        <taxon>Discoba</taxon>
        <taxon>Euglenozoa</taxon>
        <taxon>Kinetoplastea</taxon>
        <taxon>Metakinetoplastina</taxon>
        <taxon>Trypanosomatida</taxon>
        <taxon>Trypanosomatidae</taxon>
        <taxon>Leishmaniinae</taxon>
        <taxon>Leishmania</taxon>
    </lineage>
</organism>